<accession>A0A0F8YDI7</accession>
<protein>
    <submittedName>
        <fullName evidence="1">Uncharacterized protein</fullName>
    </submittedName>
</protein>
<reference evidence="1" key="1">
    <citation type="journal article" date="2015" name="Nature">
        <title>Complex archaea that bridge the gap between prokaryotes and eukaryotes.</title>
        <authorList>
            <person name="Spang A."/>
            <person name="Saw J.H."/>
            <person name="Jorgensen S.L."/>
            <person name="Zaremba-Niedzwiedzka K."/>
            <person name="Martijn J."/>
            <person name="Lind A.E."/>
            <person name="van Eijk R."/>
            <person name="Schleper C."/>
            <person name="Guy L."/>
            <person name="Ettema T.J."/>
        </authorList>
    </citation>
    <scope>NUCLEOTIDE SEQUENCE</scope>
</reference>
<organism evidence="1">
    <name type="scientific">marine sediment metagenome</name>
    <dbReference type="NCBI Taxonomy" id="412755"/>
    <lineage>
        <taxon>unclassified sequences</taxon>
        <taxon>metagenomes</taxon>
        <taxon>ecological metagenomes</taxon>
    </lineage>
</organism>
<dbReference type="EMBL" id="LAZR01054024">
    <property type="protein sequence ID" value="KKK79443.1"/>
    <property type="molecule type" value="Genomic_DNA"/>
</dbReference>
<proteinExistence type="predicted"/>
<evidence type="ECO:0000313" key="1">
    <source>
        <dbReference type="EMBL" id="KKK79443.1"/>
    </source>
</evidence>
<name>A0A0F8YDI7_9ZZZZ</name>
<gene>
    <name evidence="1" type="ORF">LCGC14_2833480</name>
</gene>
<sequence>MLRTAQAQQTIEPAKPVTVMIFYGCRIEPGQWRRSKGAIVRIVESTPSVRLLPRPGMAPYVAVRQSVSPFRDVRNAHEAVRAIMGRFSRPDVAGWNGILERLLTETGLMVADPAWVLVTRFDPEAGPNYTRLLLRLLG</sequence>
<comment type="caution">
    <text evidence="1">The sequence shown here is derived from an EMBL/GenBank/DDBJ whole genome shotgun (WGS) entry which is preliminary data.</text>
</comment>
<dbReference type="AlphaFoldDB" id="A0A0F8YDI7"/>